<dbReference type="PROSITE" id="PS50110">
    <property type="entry name" value="RESPONSE_REGULATORY"/>
    <property type="match status" value="1"/>
</dbReference>
<dbReference type="InterPro" id="IPR001789">
    <property type="entry name" value="Sig_transdc_resp-reg_receiver"/>
</dbReference>
<evidence type="ECO:0000259" key="8">
    <source>
        <dbReference type="PROSITE" id="PS50110"/>
    </source>
</evidence>
<dbReference type="InterPro" id="IPR036890">
    <property type="entry name" value="HATPase_C_sf"/>
</dbReference>
<evidence type="ECO:0000313" key="9">
    <source>
        <dbReference type="EMBL" id="GAK51773.1"/>
    </source>
</evidence>
<dbReference type="Gene3D" id="3.30.565.10">
    <property type="entry name" value="Histidine kinase-like ATPase, C-terminal domain"/>
    <property type="match status" value="1"/>
</dbReference>
<dbReference type="SMART" id="SM00387">
    <property type="entry name" value="HATPase_c"/>
    <property type="match status" value="1"/>
</dbReference>
<dbReference type="InterPro" id="IPR005467">
    <property type="entry name" value="His_kinase_dom"/>
</dbReference>
<dbReference type="Pfam" id="PF02518">
    <property type="entry name" value="HATPase_c"/>
    <property type="match status" value="1"/>
</dbReference>
<dbReference type="AlphaFoldDB" id="A0A081BN07"/>
<evidence type="ECO:0000256" key="5">
    <source>
        <dbReference type="ARBA" id="ARBA00022777"/>
    </source>
</evidence>
<reference evidence="9" key="1">
    <citation type="journal article" date="2015" name="PeerJ">
        <title>First genomic representation of candidate bacterial phylum KSB3 points to enhanced environmental sensing as a trigger of wastewater bulking.</title>
        <authorList>
            <person name="Sekiguchi Y."/>
            <person name="Ohashi A."/>
            <person name="Parks D.H."/>
            <person name="Yamauchi T."/>
            <person name="Tyson G.W."/>
            <person name="Hugenholtz P."/>
        </authorList>
    </citation>
    <scope>NUCLEOTIDE SEQUENCE [LARGE SCALE GENOMIC DNA]</scope>
</reference>
<proteinExistence type="predicted"/>
<dbReference type="CDD" id="cd00082">
    <property type="entry name" value="HisKA"/>
    <property type="match status" value="1"/>
</dbReference>
<keyword evidence="4" id="KW-0808">Transferase</keyword>
<dbReference type="Pfam" id="PF00512">
    <property type="entry name" value="HisKA"/>
    <property type="match status" value="1"/>
</dbReference>
<feature type="domain" description="Response regulatory" evidence="8">
    <location>
        <begin position="335"/>
        <end position="451"/>
    </location>
</feature>
<dbReference type="SUPFAM" id="SSF55874">
    <property type="entry name" value="ATPase domain of HSP90 chaperone/DNA topoisomerase II/histidine kinase"/>
    <property type="match status" value="1"/>
</dbReference>
<dbReference type="Proteomes" id="UP000030700">
    <property type="component" value="Unassembled WGS sequence"/>
</dbReference>
<keyword evidence="5" id="KW-0418">Kinase</keyword>
<dbReference type="STRING" id="1499966.U14_03018"/>
<dbReference type="InterPro" id="IPR003594">
    <property type="entry name" value="HATPase_dom"/>
</dbReference>
<dbReference type="Gene3D" id="3.40.50.2300">
    <property type="match status" value="1"/>
</dbReference>
<dbReference type="SMART" id="SM00388">
    <property type="entry name" value="HisKA"/>
    <property type="match status" value="1"/>
</dbReference>
<dbReference type="PROSITE" id="PS50109">
    <property type="entry name" value="HIS_KIN"/>
    <property type="match status" value="1"/>
</dbReference>
<protein>
    <recommendedName>
        <fullName evidence="2">histidine kinase</fullName>
        <ecNumber evidence="2">2.7.13.3</ecNumber>
    </recommendedName>
</protein>
<dbReference type="GO" id="GO:0000155">
    <property type="term" value="F:phosphorelay sensor kinase activity"/>
    <property type="evidence" value="ECO:0007669"/>
    <property type="project" value="InterPro"/>
</dbReference>
<comment type="catalytic activity">
    <reaction evidence="1">
        <text>ATP + protein L-histidine = ADP + protein N-phospho-L-histidine.</text>
        <dbReference type="EC" id="2.7.13.3"/>
    </reaction>
</comment>
<dbReference type="SMART" id="SM00448">
    <property type="entry name" value="REC"/>
    <property type="match status" value="1"/>
</dbReference>
<dbReference type="EC" id="2.7.13.3" evidence="2"/>
<dbReference type="InterPro" id="IPR003661">
    <property type="entry name" value="HisK_dim/P_dom"/>
</dbReference>
<keyword evidence="3 6" id="KW-0597">Phosphoprotein</keyword>
<evidence type="ECO:0000256" key="3">
    <source>
        <dbReference type="ARBA" id="ARBA00022553"/>
    </source>
</evidence>
<dbReference type="EMBL" id="DF820457">
    <property type="protein sequence ID" value="GAK51773.1"/>
    <property type="molecule type" value="Genomic_DNA"/>
</dbReference>
<keyword evidence="10" id="KW-1185">Reference proteome</keyword>
<dbReference type="InterPro" id="IPR011006">
    <property type="entry name" value="CheY-like_superfamily"/>
</dbReference>
<evidence type="ECO:0000256" key="2">
    <source>
        <dbReference type="ARBA" id="ARBA00012438"/>
    </source>
</evidence>
<evidence type="ECO:0000256" key="1">
    <source>
        <dbReference type="ARBA" id="ARBA00000085"/>
    </source>
</evidence>
<dbReference type="InterPro" id="IPR004358">
    <property type="entry name" value="Sig_transdc_His_kin-like_C"/>
</dbReference>
<evidence type="ECO:0000256" key="6">
    <source>
        <dbReference type="PROSITE-ProRule" id="PRU00169"/>
    </source>
</evidence>
<dbReference type="PRINTS" id="PR00344">
    <property type="entry name" value="BCTRLSENSOR"/>
</dbReference>
<feature type="modified residue" description="4-aspartylphosphate" evidence="6">
    <location>
        <position position="384"/>
    </location>
</feature>
<dbReference type="HOGENOM" id="CLU_000445_114_15_0"/>
<sequence>MMTFGFFLFCGSLLACFYAFWRYRQNVNARQIELQAQLNIRRQEEEHQRAECLRLQQEVENERQTRSEFLSAMSQELRTHLNVILGYTQIIGKDRLSQKQRKAIDVIHRHSEQLLTTLTDIMSYSQLETHYLPLETSDFNLRHCLWNIAEVARLQAEQKQLIFETAFSEELPRRVHGDEQRIRQILLNLLDNAVKFTERGKIIFRVMPFLTVASSLETPPAQTDIHDARTRLTPSIRFEIEDTGIGIPPAHLKQIFHPFHRIKKAAIHREGSGLALAFSQQLAELMGSEIKVTSQPERGSLFWIDLALPEAEGDDDFVEMPTQSKIVGFKGHLRKILIADDRYENRVVLKEMLLPLGFGIIEAVDGFDVLAKAAQHHPEMILIDVSMPVLNGFEVIRHVRQIPGLDQAIVIGMSASLMRQIRDESMKAGSNDFLEKPIRFETLISCLQRYLNMEWVYETAEILA</sequence>
<evidence type="ECO:0000313" key="10">
    <source>
        <dbReference type="Proteomes" id="UP000030700"/>
    </source>
</evidence>
<feature type="domain" description="Histidine kinase" evidence="7">
    <location>
        <begin position="72"/>
        <end position="310"/>
    </location>
</feature>
<dbReference type="CDD" id="cd16922">
    <property type="entry name" value="HATPase_EvgS-ArcB-TorS-like"/>
    <property type="match status" value="1"/>
</dbReference>
<accession>A0A081BN07</accession>
<gene>
    <name evidence="9" type="ORF">U14_03018</name>
</gene>
<organism evidence="9">
    <name type="scientific">Candidatus Moduliflexus flocculans</name>
    <dbReference type="NCBI Taxonomy" id="1499966"/>
    <lineage>
        <taxon>Bacteria</taxon>
        <taxon>Candidatus Moduliflexota</taxon>
        <taxon>Candidatus Moduliflexia</taxon>
        <taxon>Candidatus Moduliflexales</taxon>
        <taxon>Candidatus Moduliflexaceae</taxon>
    </lineage>
</organism>
<dbReference type="CDD" id="cd17546">
    <property type="entry name" value="REC_hyHK_CKI1_RcsC-like"/>
    <property type="match status" value="1"/>
</dbReference>
<dbReference type="SUPFAM" id="SSF52172">
    <property type="entry name" value="CheY-like"/>
    <property type="match status" value="1"/>
</dbReference>
<evidence type="ECO:0000259" key="7">
    <source>
        <dbReference type="PROSITE" id="PS50109"/>
    </source>
</evidence>
<evidence type="ECO:0000256" key="4">
    <source>
        <dbReference type="ARBA" id="ARBA00022679"/>
    </source>
</evidence>
<dbReference type="Gene3D" id="1.10.287.130">
    <property type="match status" value="1"/>
</dbReference>
<dbReference type="Pfam" id="PF00072">
    <property type="entry name" value="Response_reg"/>
    <property type="match status" value="1"/>
</dbReference>
<dbReference type="SUPFAM" id="SSF47384">
    <property type="entry name" value="Homodimeric domain of signal transducing histidine kinase"/>
    <property type="match status" value="1"/>
</dbReference>
<dbReference type="PANTHER" id="PTHR43047">
    <property type="entry name" value="TWO-COMPONENT HISTIDINE PROTEIN KINASE"/>
    <property type="match status" value="1"/>
</dbReference>
<dbReference type="InterPro" id="IPR036097">
    <property type="entry name" value="HisK_dim/P_sf"/>
</dbReference>
<name>A0A081BN07_9BACT</name>